<evidence type="ECO:0000313" key="2">
    <source>
        <dbReference type="Proteomes" id="UP000002063"/>
    </source>
</evidence>
<dbReference type="EMBL" id="CP001787">
    <property type="protein sequence ID" value="ACX72665.1"/>
    <property type="molecule type" value="Genomic_DNA"/>
</dbReference>
<dbReference type="Proteomes" id="UP000002063">
    <property type="component" value="Chromosome"/>
</dbReference>
<reference evidence="1" key="1">
    <citation type="submission" date="2009-10" db="EMBL/GenBank/DDBJ databases">
        <title>Complete sequence of chromosome of Methanocaldococcus vulcanius M7.</title>
        <authorList>
            <consortium name="US DOE Joint Genome Institute"/>
            <person name="Lucas S."/>
            <person name="Copeland A."/>
            <person name="Lapidus A."/>
            <person name="Glavina del Rio T."/>
            <person name="Dalin E."/>
            <person name="Tice H."/>
            <person name="Bruce D."/>
            <person name="Goodwin L."/>
            <person name="Pitluck S."/>
            <person name="Lcollab F.I."/>
            <person name="Brettin T."/>
            <person name="Detter J.C."/>
            <person name="Han C."/>
            <person name="Tapia R."/>
            <person name="Kuske C.R."/>
            <person name="Schmutz J."/>
            <person name="Larimer F."/>
            <person name="Land M."/>
            <person name="Hauser L."/>
            <person name="Kyrpides N."/>
            <person name="Ovchinikova G."/>
            <person name="Sieprawska-Lupa M."/>
            <person name="Whitman W.B."/>
            <person name="Woyke T."/>
        </authorList>
    </citation>
    <scope>NUCLEOTIDE SEQUENCE [LARGE SCALE GENOMIC DNA]</scope>
    <source>
        <strain evidence="1">M7</strain>
    </source>
</reference>
<evidence type="ECO:0000313" key="1">
    <source>
        <dbReference type="EMBL" id="ACX72665.1"/>
    </source>
</evidence>
<dbReference type="AlphaFoldDB" id="C9RGG3"/>
<dbReference type="HOGENOM" id="CLU_3353921_0_0_2"/>
<protein>
    <submittedName>
        <fullName evidence="1">Uncharacterized protein</fullName>
    </submittedName>
</protein>
<dbReference type="STRING" id="579137.Metvu_0807"/>
<organism evidence="1 2">
    <name type="scientific">Methanocaldococcus vulcanius (strain ATCC 700851 / DSM 12094 / M7)</name>
    <name type="common">Methanococcus vulcanius</name>
    <dbReference type="NCBI Taxonomy" id="579137"/>
    <lineage>
        <taxon>Archaea</taxon>
        <taxon>Methanobacteriati</taxon>
        <taxon>Methanobacteriota</taxon>
        <taxon>Methanomada group</taxon>
        <taxon>Methanococci</taxon>
        <taxon>Methanococcales</taxon>
        <taxon>Methanocaldococcaceae</taxon>
        <taxon>Methanocaldococcus</taxon>
    </lineage>
</organism>
<sequence length="36" mass="4360">MKVKNFYKNLKIKIMKSKNKNINKEIKIKKLNRGII</sequence>
<keyword evidence="2" id="KW-1185">Reference proteome</keyword>
<gene>
    <name evidence="1" type="ordered locus">Metvu_0807</name>
</gene>
<dbReference type="KEGG" id="mvu:Metvu_0807"/>
<name>C9RGG3_METVM</name>
<proteinExistence type="predicted"/>
<accession>C9RGG3</accession>